<gene>
    <name evidence="3" type="ORF">DPM19_31325</name>
</gene>
<dbReference type="RefSeq" id="WP_111871704.1">
    <property type="nucleotide sequence ID" value="NZ_QLYX01000020.1"/>
</dbReference>
<dbReference type="Proteomes" id="UP000251891">
    <property type="component" value="Unassembled WGS sequence"/>
</dbReference>
<comment type="caution">
    <text evidence="3">The sequence shown here is derived from an EMBL/GenBank/DDBJ whole genome shotgun (WGS) entry which is preliminary data.</text>
</comment>
<dbReference type="PROSITE" id="PS51549">
    <property type="entry name" value="DM13"/>
    <property type="match status" value="1"/>
</dbReference>
<dbReference type="EMBL" id="QLYX01000020">
    <property type="protein sequence ID" value="RAY11248.1"/>
    <property type="molecule type" value="Genomic_DNA"/>
</dbReference>
<dbReference type="InterPro" id="IPR019545">
    <property type="entry name" value="DM13_domain"/>
</dbReference>
<evidence type="ECO:0000313" key="3">
    <source>
        <dbReference type="EMBL" id="RAY11248.1"/>
    </source>
</evidence>
<dbReference type="AlphaFoldDB" id="A0A365GWV9"/>
<evidence type="ECO:0000256" key="1">
    <source>
        <dbReference type="SAM" id="MobiDB-lite"/>
    </source>
</evidence>
<evidence type="ECO:0000313" key="4">
    <source>
        <dbReference type="Proteomes" id="UP000251891"/>
    </source>
</evidence>
<keyword evidence="4" id="KW-1185">Reference proteome</keyword>
<feature type="domain" description="DM13" evidence="2">
    <location>
        <begin position="67"/>
        <end position="180"/>
    </location>
</feature>
<feature type="region of interest" description="Disordered" evidence="1">
    <location>
        <begin position="49"/>
        <end position="69"/>
    </location>
</feature>
<dbReference type="Pfam" id="PF10517">
    <property type="entry name" value="DM13"/>
    <property type="match status" value="1"/>
</dbReference>
<sequence>MIGFLRRPWAVALLAVFAVALAAGLYLFQPWRLFTDRTVAEAAPEAVVPTSAGQAPPPASGTPAAPRTLSSGRFISHEHGTSGTAKVIMLPDGRRVLRIENLDTSDGPDLRVWLSDQPVKPGVAGWGVFDDGEYLELGKLKGNKGDQNYAIPADTDLAELTSVSIWCKRFRVSFGAAALR</sequence>
<reference evidence="3 4" key="1">
    <citation type="submission" date="2018-06" db="EMBL/GenBank/DDBJ databases">
        <title>Actinomadura craniellae sp. nov. isolated from marine sponge Craniella sp.</title>
        <authorList>
            <person name="Li L."/>
            <person name="Xu Q.H."/>
            <person name="Lin H.W."/>
            <person name="Lu Y.H."/>
        </authorList>
    </citation>
    <scope>NUCLEOTIDE SEQUENCE [LARGE SCALE GENOMIC DNA]</scope>
    <source>
        <strain evidence="3 4">LHW63021</strain>
    </source>
</reference>
<proteinExistence type="predicted"/>
<organism evidence="3 4">
    <name type="scientific">Actinomadura craniellae</name>
    <dbReference type="NCBI Taxonomy" id="2231787"/>
    <lineage>
        <taxon>Bacteria</taxon>
        <taxon>Bacillati</taxon>
        <taxon>Actinomycetota</taxon>
        <taxon>Actinomycetes</taxon>
        <taxon>Streptosporangiales</taxon>
        <taxon>Thermomonosporaceae</taxon>
        <taxon>Actinomadura</taxon>
    </lineage>
</organism>
<evidence type="ECO:0000259" key="2">
    <source>
        <dbReference type="PROSITE" id="PS51549"/>
    </source>
</evidence>
<dbReference type="OrthoDB" id="4751481at2"/>
<accession>A0A365GWV9</accession>
<protein>
    <submittedName>
        <fullName evidence="3">Electron transporter</fullName>
    </submittedName>
</protein>
<name>A0A365GWV9_9ACTN</name>